<dbReference type="EMBL" id="JBEXAE010000001">
    <property type="protein sequence ID" value="MET6989222.1"/>
    <property type="molecule type" value="Genomic_DNA"/>
</dbReference>
<protein>
    <submittedName>
        <fullName evidence="4">T9SS type A sorting domain-containing protein</fullName>
    </submittedName>
</protein>
<feature type="chain" id="PRO_5046947358" evidence="2">
    <location>
        <begin position="19"/>
        <end position="107"/>
    </location>
</feature>
<dbReference type="InterPro" id="IPR026444">
    <property type="entry name" value="Secre_tail"/>
</dbReference>
<dbReference type="NCBIfam" id="TIGR04183">
    <property type="entry name" value="Por_Secre_tail"/>
    <property type="match status" value="1"/>
</dbReference>
<evidence type="ECO:0000256" key="1">
    <source>
        <dbReference type="ARBA" id="ARBA00022729"/>
    </source>
</evidence>
<proteinExistence type="predicted"/>
<organism evidence="4 5">
    <name type="scientific">Sediminicola arcticus</name>
    <dbReference type="NCBI Taxonomy" id="1574308"/>
    <lineage>
        <taxon>Bacteria</taxon>
        <taxon>Pseudomonadati</taxon>
        <taxon>Bacteroidota</taxon>
        <taxon>Flavobacteriia</taxon>
        <taxon>Flavobacteriales</taxon>
        <taxon>Flavobacteriaceae</taxon>
        <taxon>Sediminicola</taxon>
    </lineage>
</organism>
<name>A0ABV2SR94_9FLAO</name>
<comment type="caution">
    <text evidence="4">The sequence shown here is derived from an EMBL/GenBank/DDBJ whole genome shotgun (WGS) entry which is preliminary data.</text>
</comment>
<dbReference type="Proteomes" id="UP001549799">
    <property type="component" value="Unassembled WGS sequence"/>
</dbReference>
<accession>A0ABV2SR94</accession>
<reference evidence="4 5" key="1">
    <citation type="submission" date="2024-07" db="EMBL/GenBank/DDBJ databases">
        <title>The genome sequence of type strain Sediminicola arcticus GDMCC 1.2805.</title>
        <authorList>
            <person name="Liu Y."/>
        </authorList>
    </citation>
    <scope>NUCLEOTIDE SEQUENCE [LARGE SCALE GENOMIC DNA]</scope>
    <source>
        <strain evidence="4 5">GDMCC 1.2805</strain>
    </source>
</reference>
<dbReference type="Pfam" id="PF18962">
    <property type="entry name" value="Por_Secre_tail"/>
    <property type="match status" value="1"/>
</dbReference>
<evidence type="ECO:0000256" key="2">
    <source>
        <dbReference type="SAM" id="SignalP"/>
    </source>
</evidence>
<dbReference type="RefSeq" id="WP_354613590.1">
    <property type="nucleotide sequence ID" value="NZ_JBEXAE010000001.1"/>
</dbReference>
<feature type="domain" description="Secretion system C-terminal sorting" evidence="3">
    <location>
        <begin position="37"/>
        <end position="106"/>
    </location>
</feature>
<keyword evidence="1 2" id="KW-0732">Signal</keyword>
<keyword evidence="5" id="KW-1185">Reference proteome</keyword>
<evidence type="ECO:0000259" key="3">
    <source>
        <dbReference type="Pfam" id="PF18962"/>
    </source>
</evidence>
<evidence type="ECO:0000313" key="5">
    <source>
        <dbReference type="Proteomes" id="UP001549799"/>
    </source>
</evidence>
<feature type="signal peptide" evidence="2">
    <location>
        <begin position="1"/>
        <end position="18"/>
    </location>
</feature>
<evidence type="ECO:0000313" key="4">
    <source>
        <dbReference type="EMBL" id="MET6989222.1"/>
    </source>
</evidence>
<gene>
    <name evidence="4" type="ORF">ABXZ36_01015</name>
</gene>
<sequence>MKRIYLTILLTFSFLLSAQDMVDIKTPKNAEITGFKLYPNPAFDNVVYVTTKLNDTKDIVVYDVFGAVVLKERILTNSLNIARLIPGVYVLQITENNQTMTRKLVVK</sequence>